<accession>A0A8R7QWK7</accession>
<reference evidence="3" key="1">
    <citation type="journal article" date="2013" name="Nature">
        <title>Draft genome of the wheat A-genome progenitor Triticum urartu.</title>
        <authorList>
            <person name="Ling H.Q."/>
            <person name="Zhao S."/>
            <person name="Liu D."/>
            <person name="Wang J."/>
            <person name="Sun H."/>
            <person name="Zhang C."/>
            <person name="Fan H."/>
            <person name="Li D."/>
            <person name="Dong L."/>
            <person name="Tao Y."/>
            <person name="Gao C."/>
            <person name="Wu H."/>
            <person name="Li Y."/>
            <person name="Cui Y."/>
            <person name="Guo X."/>
            <person name="Zheng S."/>
            <person name="Wang B."/>
            <person name="Yu K."/>
            <person name="Liang Q."/>
            <person name="Yang W."/>
            <person name="Lou X."/>
            <person name="Chen J."/>
            <person name="Feng M."/>
            <person name="Jian J."/>
            <person name="Zhang X."/>
            <person name="Luo G."/>
            <person name="Jiang Y."/>
            <person name="Liu J."/>
            <person name="Wang Z."/>
            <person name="Sha Y."/>
            <person name="Zhang B."/>
            <person name="Wu H."/>
            <person name="Tang D."/>
            <person name="Shen Q."/>
            <person name="Xue P."/>
            <person name="Zou S."/>
            <person name="Wang X."/>
            <person name="Liu X."/>
            <person name="Wang F."/>
            <person name="Yang Y."/>
            <person name="An X."/>
            <person name="Dong Z."/>
            <person name="Zhang K."/>
            <person name="Zhang X."/>
            <person name="Luo M.C."/>
            <person name="Dvorak J."/>
            <person name="Tong Y."/>
            <person name="Wang J."/>
            <person name="Yang H."/>
            <person name="Li Z."/>
            <person name="Wang D."/>
            <person name="Zhang A."/>
            <person name="Wang J."/>
        </authorList>
    </citation>
    <scope>NUCLEOTIDE SEQUENCE</scope>
    <source>
        <strain evidence="3">cv. G1812</strain>
    </source>
</reference>
<evidence type="ECO:0000256" key="1">
    <source>
        <dbReference type="SAM" id="MobiDB-lite"/>
    </source>
</evidence>
<protein>
    <submittedName>
        <fullName evidence="2">Uncharacterized protein</fullName>
    </submittedName>
</protein>
<feature type="region of interest" description="Disordered" evidence="1">
    <location>
        <begin position="121"/>
        <end position="171"/>
    </location>
</feature>
<proteinExistence type="predicted"/>
<dbReference type="EnsemblPlants" id="TuG1812G0700001812.01.T01">
    <property type="protein sequence ID" value="TuG1812G0700001812.01.T01"/>
    <property type="gene ID" value="TuG1812G0700001812.01"/>
</dbReference>
<sequence>MVSRGQDSLRRNEDLDDEFFGGASLAGTDYSGEEDESTVASQVPIDYMDEAEVLNGETTMPGLNNLNDLLAALNTCVWWIAWIGAILVVGSARAGDADDEDPPISGPILLGWHGVPDAPNCPADMGEQRSRQRRRARPHGLDVPTTCRPGPSFQHDNGDSDDGEAHRHGLQSVNDGSATCLQQAVITYLHDCDAAKNGKTHTVAADMTDTDEMGAAVDQVARAANVVVEQTRTNEKTARPTVLDVQTYCNPGPSFRRDEADGADGEARAQGFALNGTGSLTNFQQVVLAYLKKCGIKHTVTHSSKRQHESAGTGVVGEQTSSRRDWGDKYPLSIGLNHSHPYPEAISRFNANMTACEGGILKKKWVKHFHPILAVASGQDIKDELTPGGGDHECLEVYSTHAT</sequence>
<evidence type="ECO:0000313" key="2">
    <source>
        <dbReference type="EnsemblPlants" id="TuG1812G0700001812.01.T01"/>
    </source>
</evidence>
<dbReference type="AlphaFoldDB" id="A0A8R7QWK7"/>
<keyword evidence="3" id="KW-1185">Reference proteome</keyword>
<reference evidence="2" key="3">
    <citation type="submission" date="2022-06" db="UniProtKB">
        <authorList>
            <consortium name="EnsemblPlants"/>
        </authorList>
    </citation>
    <scope>IDENTIFICATION</scope>
</reference>
<reference evidence="2" key="2">
    <citation type="submission" date="2018-03" db="EMBL/GenBank/DDBJ databases">
        <title>The Triticum urartu genome reveals the dynamic nature of wheat genome evolution.</title>
        <authorList>
            <person name="Ling H."/>
            <person name="Ma B."/>
            <person name="Shi X."/>
            <person name="Liu H."/>
            <person name="Dong L."/>
            <person name="Sun H."/>
            <person name="Cao Y."/>
            <person name="Gao Q."/>
            <person name="Zheng S."/>
            <person name="Li Y."/>
            <person name="Yu Y."/>
            <person name="Du H."/>
            <person name="Qi M."/>
            <person name="Li Y."/>
            <person name="Yu H."/>
            <person name="Cui Y."/>
            <person name="Wang N."/>
            <person name="Chen C."/>
            <person name="Wu H."/>
            <person name="Zhao Y."/>
            <person name="Zhang J."/>
            <person name="Li Y."/>
            <person name="Zhou W."/>
            <person name="Zhang B."/>
            <person name="Hu W."/>
            <person name="Eijk M."/>
            <person name="Tang J."/>
            <person name="Witsenboer H."/>
            <person name="Zhao S."/>
            <person name="Li Z."/>
            <person name="Zhang A."/>
            <person name="Wang D."/>
            <person name="Liang C."/>
        </authorList>
    </citation>
    <scope>NUCLEOTIDE SEQUENCE [LARGE SCALE GENOMIC DNA]</scope>
    <source>
        <strain evidence="2">cv. G1812</strain>
    </source>
</reference>
<feature type="region of interest" description="Disordered" evidence="1">
    <location>
        <begin position="302"/>
        <end position="324"/>
    </location>
</feature>
<organism evidence="2 3">
    <name type="scientific">Triticum urartu</name>
    <name type="common">Red wild einkorn</name>
    <name type="synonym">Crithodium urartu</name>
    <dbReference type="NCBI Taxonomy" id="4572"/>
    <lineage>
        <taxon>Eukaryota</taxon>
        <taxon>Viridiplantae</taxon>
        <taxon>Streptophyta</taxon>
        <taxon>Embryophyta</taxon>
        <taxon>Tracheophyta</taxon>
        <taxon>Spermatophyta</taxon>
        <taxon>Magnoliopsida</taxon>
        <taxon>Liliopsida</taxon>
        <taxon>Poales</taxon>
        <taxon>Poaceae</taxon>
        <taxon>BOP clade</taxon>
        <taxon>Pooideae</taxon>
        <taxon>Triticodae</taxon>
        <taxon>Triticeae</taxon>
        <taxon>Triticinae</taxon>
        <taxon>Triticum</taxon>
    </lineage>
</organism>
<dbReference type="Gramene" id="TuG1812G0700001812.01.T01">
    <property type="protein sequence ID" value="TuG1812G0700001812.01.T01"/>
    <property type="gene ID" value="TuG1812G0700001812.01"/>
</dbReference>
<dbReference type="Proteomes" id="UP000015106">
    <property type="component" value="Chromosome 7"/>
</dbReference>
<name>A0A8R7QWK7_TRIUA</name>
<evidence type="ECO:0000313" key="3">
    <source>
        <dbReference type="Proteomes" id="UP000015106"/>
    </source>
</evidence>